<name>A0A0N7JI42_9CAUL</name>
<gene>
    <name evidence="1" type="ORF">AQ619_00970</name>
</gene>
<protein>
    <submittedName>
        <fullName evidence="1">Uncharacterized protein</fullName>
    </submittedName>
</protein>
<keyword evidence="2" id="KW-1185">Reference proteome</keyword>
<evidence type="ECO:0000313" key="2">
    <source>
        <dbReference type="Proteomes" id="UP000056905"/>
    </source>
</evidence>
<accession>A0A0N7JI42</accession>
<dbReference type="AlphaFoldDB" id="A0A0N7JI42"/>
<sequence length="147" mass="16790">MLNPLALLMPALIPSWNFFDVIAPSPRIEYALRPSSAVPEDGWREFRPRPERLTVAERLRRLVWNPRWNETLFLVSCAERLIQAPTDHSQDEIFARLAADLSAEAGLTGNEPWLSFRLVFVSREGQELQREVLFQSAPRRLAGGLVP</sequence>
<organism evidence="1 2">
    <name type="scientific">Caulobacter henricii</name>
    <dbReference type="NCBI Taxonomy" id="69395"/>
    <lineage>
        <taxon>Bacteria</taxon>
        <taxon>Pseudomonadati</taxon>
        <taxon>Pseudomonadota</taxon>
        <taxon>Alphaproteobacteria</taxon>
        <taxon>Caulobacterales</taxon>
        <taxon>Caulobacteraceae</taxon>
        <taxon>Caulobacter</taxon>
    </lineage>
</organism>
<dbReference type="OrthoDB" id="5702680at2"/>
<dbReference type="EMBL" id="CP013002">
    <property type="protein sequence ID" value="ALL15146.1"/>
    <property type="molecule type" value="Genomic_DNA"/>
</dbReference>
<dbReference type="KEGG" id="chq:AQ619_00970"/>
<reference evidence="1 2" key="1">
    <citation type="submission" date="2015-10" db="EMBL/GenBank/DDBJ databases">
        <title>Conservation of the essential genome among Caulobacter and Brevundimonas species.</title>
        <authorList>
            <person name="Scott D."/>
            <person name="Ely B."/>
        </authorList>
    </citation>
    <scope>NUCLEOTIDE SEQUENCE [LARGE SCALE GENOMIC DNA]</scope>
    <source>
        <strain evidence="1 2">CB4</strain>
    </source>
</reference>
<evidence type="ECO:0000313" key="1">
    <source>
        <dbReference type="EMBL" id="ALL15146.1"/>
    </source>
</evidence>
<dbReference type="Proteomes" id="UP000056905">
    <property type="component" value="Chromosome"/>
</dbReference>
<proteinExistence type="predicted"/>